<dbReference type="InterPro" id="IPR010349">
    <property type="entry name" value="Asparaginase_II"/>
</dbReference>
<evidence type="ECO:0000313" key="1">
    <source>
        <dbReference type="EMBL" id="GLS22794.1"/>
    </source>
</evidence>
<dbReference type="Pfam" id="PF06089">
    <property type="entry name" value="Asparaginase_II"/>
    <property type="match status" value="1"/>
</dbReference>
<organism evidence="1 2">
    <name type="scientific">Labrys miyagiensis</name>
    <dbReference type="NCBI Taxonomy" id="346912"/>
    <lineage>
        <taxon>Bacteria</taxon>
        <taxon>Pseudomonadati</taxon>
        <taxon>Pseudomonadota</taxon>
        <taxon>Alphaproteobacteria</taxon>
        <taxon>Hyphomicrobiales</taxon>
        <taxon>Xanthobacteraceae</taxon>
        <taxon>Labrys</taxon>
    </lineage>
</organism>
<keyword evidence="2" id="KW-1185">Reference proteome</keyword>
<sequence length="334" mass="34553">MSNPVVAELLRGGLVESRHSGAVAVSDPEGRLVLALGDVERPVYPRSAVKAFQALPLLESGAADKLGLTDAEIALAVSSHGGEPRHVETAASMLARAGRDVGTLECGIHPPSYRKAAEALVRAGEKPSALHNNCSGKHAGFICLACAEARDPQGYIQASHPVMREIMGAVNEMSGATLSGDGVGIDGCSIPTQAAPLAGVARGFARFGTGAHLGPERAKAAARIRKAAAADPFLVAGSKRFDTDIMALFGERVFVKTGAEGVFCASFPELGYGVALKCDDGGTRASELMMAGVIAKLLPLSEHEAEALKPFVAPVQRNWNGMEVGRLRLAGGLA</sequence>
<reference evidence="2" key="1">
    <citation type="journal article" date="2019" name="Int. J. Syst. Evol. Microbiol.">
        <title>The Global Catalogue of Microorganisms (GCM) 10K type strain sequencing project: providing services to taxonomists for standard genome sequencing and annotation.</title>
        <authorList>
            <consortium name="The Broad Institute Genomics Platform"/>
            <consortium name="The Broad Institute Genome Sequencing Center for Infectious Disease"/>
            <person name="Wu L."/>
            <person name="Ma J."/>
        </authorList>
    </citation>
    <scope>NUCLEOTIDE SEQUENCE [LARGE SCALE GENOMIC DNA]</scope>
    <source>
        <strain evidence="2">NBRC 101365</strain>
    </source>
</reference>
<dbReference type="PANTHER" id="PTHR42110">
    <property type="entry name" value="L-ASPARAGINASE, PUTATIVE (AFU_ORTHOLOGUE AFUA_3G11890)-RELATED"/>
    <property type="match status" value="1"/>
</dbReference>
<gene>
    <name evidence="1" type="ORF">GCM10007874_58140</name>
</gene>
<dbReference type="RefSeq" id="WP_284315749.1">
    <property type="nucleotide sequence ID" value="NZ_BSPC01000066.1"/>
</dbReference>
<comment type="caution">
    <text evidence="1">The sequence shown here is derived from an EMBL/GenBank/DDBJ whole genome shotgun (WGS) entry which is preliminary data.</text>
</comment>
<protein>
    <submittedName>
        <fullName evidence="1">Asparaginase</fullName>
    </submittedName>
</protein>
<evidence type="ECO:0000313" key="2">
    <source>
        <dbReference type="Proteomes" id="UP001156882"/>
    </source>
</evidence>
<dbReference type="Proteomes" id="UP001156882">
    <property type="component" value="Unassembled WGS sequence"/>
</dbReference>
<dbReference type="EMBL" id="BSPC01000066">
    <property type="protein sequence ID" value="GLS22794.1"/>
    <property type="molecule type" value="Genomic_DNA"/>
</dbReference>
<accession>A0ABQ6CRL7</accession>
<name>A0ABQ6CRL7_9HYPH</name>
<proteinExistence type="predicted"/>
<dbReference type="PANTHER" id="PTHR42110:SF1">
    <property type="entry name" value="L-ASPARAGINASE, PUTATIVE (AFU_ORTHOLOGUE AFUA_3G11890)-RELATED"/>
    <property type="match status" value="1"/>
</dbReference>